<proteinExistence type="predicted"/>
<feature type="compositionally biased region" description="Polar residues" evidence="1">
    <location>
        <begin position="510"/>
        <end position="544"/>
    </location>
</feature>
<feature type="compositionally biased region" description="Polar residues" evidence="1">
    <location>
        <begin position="792"/>
        <end position="801"/>
    </location>
</feature>
<feature type="region of interest" description="Disordered" evidence="1">
    <location>
        <begin position="507"/>
        <end position="622"/>
    </location>
</feature>
<feature type="compositionally biased region" description="Basic residues" evidence="1">
    <location>
        <begin position="400"/>
        <end position="412"/>
    </location>
</feature>
<gene>
    <name evidence="2" type="ORF">PoMZ_03552</name>
</gene>
<feature type="compositionally biased region" description="Polar residues" evidence="1">
    <location>
        <begin position="556"/>
        <end position="577"/>
    </location>
</feature>
<organism evidence="2 3">
    <name type="scientific">Pyricularia oryzae</name>
    <name type="common">Rice blast fungus</name>
    <name type="synonym">Magnaporthe oryzae</name>
    <dbReference type="NCBI Taxonomy" id="318829"/>
    <lineage>
        <taxon>Eukaryota</taxon>
        <taxon>Fungi</taxon>
        <taxon>Dikarya</taxon>
        <taxon>Ascomycota</taxon>
        <taxon>Pezizomycotina</taxon>
        <taxon>Sordariomycetes</taxon>
        <taxon>Sordariomycetidae</taxon>
        <taxon>Magnaporthales</taxon>
        <taxon>Pyriculariaceae</taxon>
        <taxon>Pyricularia</taxon>
    </lineage>
</organism>
<feature type="compositionally biased region" description="Basic and acidic residues" evidence="1">
    <location>
        <begin position="935"/>
        <end position="951"/>
    </location>
</feature>
<dbReference type="Proteomes" id="UP000294847">
    <property type="component" value="Chromosome 3"/>
</dbReference>
<feature type="compositionally biased region" description="Pro residues" evidence="1">
    <location>
        <begin position="458"/>
        <end position="469"/>
    </location>
</feature>
<protein>
    <submittedName>
        <fullName evidence="2">Uncharacterized protein</fullName>
    </submittedName>
</protein>
<feature type="compositionally biased region" description="Polar residues" evidence="1">
    <location>
        <begin position="221"/>
        <end position="230"/>
    </location>
</feature>
<feature type="compositionally biased region" description="Polar residues" evidence="1">
    <location>
        <begin position="682"/>
        <end position="695"/>
    </location>
</feature>
<dbReference type="AlphaFoldDB" id="A0A4P7NBT5"/>
<feature type="compositionally biased region" description="Basic residues" evidence="1">
    <location>
        <begin position="264"/>
        <end position="275"/>
    </location>
</feature>
<feature type="region of interest" description="Disordered" evidence="1">
    <location>
        <begin position="186"/>
        <end position="282"/>
    </location>
</feature>
<evidence type="ECO:0000256" key="1">
    <source>
        <dbReference type="SAM" id="MobiDB-lite"/>
    </source>
</evidence>
<feature type="compositionally biased region" description="Polar residues" evidence="1">
    <location>
        <begin position="720"/>
        <end position="742"/>
    </location>
</feature>
<name>A0A4P7NBT5_PYROR</name>
<feature type="region of interest" description="Disordered" evidence="1">
    <location>
        <begin position="427"/>
        <end position="475"/>
    </location>
</feature>
<evidence type="ECO:0000313" key="3">
    <source>
        <dbReference type="Proteomes" id="UP000294847"/>
    </source>
</evidence>
<feature type="region of interest" description="Disordered" evidence="1">
    <location>
        <begin position="53"/>
        <end position="77"/>
    </location>
</feature>
<feature type="region of interest" description="Disordered" evidence="1">
    <location>
        <begin position="333"/>
        <end position="359"/>
    </location>
</feature>
<dbReference type="EMBL" id="CP034206">
    <property type="protein sequence ID" value="QBZ58596.1"/>
    <property type="molecule type" value="Genomic_DNA"/>
</dbReference>
<feature type="compositionally biased region" description="Polar residues" evidence="1">
    <location>
        <begin position="955"/>
        <end position="973"/>
    </location>
</feature>
<feature type="compositionally biased region" description="Polar residues" evidence="1">
    <location>
        <begin position="57"/>
        <end position="72"/>
    </location>
</feature>
<feature type="compositionally biased region" description="Basic and acidic residues" evidence="1">
    <location>
        <begin position="197"/>
        <end position="213"/>
    </location>
</feature>
<accession>A0A4P7NBT5</accession>
<feature type="region of interest" description="Disordered" evidence="1">
    <location>
        <begin position="396"/>
        <end position="415"/>
    </location>
</feature>
<feature type="region of interest" description="Disordered" evidence="1">
    <location>
        <begin position="1"/>
        <end position="35"/>
    </location>
</feature>
<feature type="region of interest" description="Disordered" evidence="1">
    <location>
        <begin position="671"/>
        <end position="742"/>
    </location>
</feature>
<evidence type="ECO:0000313" key="2">
    <source>
        <dbReference type="EMBL" id="QBZ58596.1"/>
    </source>
</evidence>
<sequence length="1006" mass="108892">MPRFTFPIPGRRQKQQPVPIASPQQVGGNGGPGLTKAQRILGLTDISVDAHSGANWDAQSNTGIGTNASASETPYAETRSIGVGEHNCQNPEVEVGTIEVELDLDEEESGIMPMALDRKLSNARHQSIADFHDAVSDASSVRRRQSSSTINSFYDKSKQPLRISQQTSSSAMAMGLLNKQPHGVLFNVTDASSPTSSRDDASTRKKKPARLDLSHLLPKVTRQSMLTPSRPTVLGSDMMTKSPSLLSEPGDSLQSPQQPDRQRSFRKNLRSLSSRKTKENLRMESIERRRSDTIHSLYDHYEQQSLYKDSLAEVQEEEVEVPLVLSPEIQDTATSPSAHSLHTPYSTSTGMSGAHSKTSSAYTRNESMPATPLTAVMTPDLHAPVPKFVGADCAESISSRHTRTSKASRRTTHSGFDMDLKKISVLSLSSDSEEDPLEDDTRKTSANSSVFNIDDGPGTPPKTKLPPVPTRARRSESTILQTAKMVEVLGQVKPRKETRPYTASLFPKVPQQSAPPMQTRRSSESAPQTFSRAPVINSRSSSLHPVTAKRKPARTNLRQPSMPNHTIDSVASGTSQVGEHIPWTRDQLEGYGSRPGSQTKAMVHATGSSSSGSSSNDVRTSSVATVSGFTVYESKSTRPVPAEMDALAPARMFRPTQEVGSTTHLSISVASVSDQPTPPVSPASSEFNTQSPTRSTLKESTDGSSVEVTPIRASERDAVSSCNGSSPLSKYTTPSPNSTSSRFMAVTRQEEMLLAALRLKRARMRESIIAEFETEERDRVIDAFPVPGGMETTETSSLNRQQLDKAPSHRRQHSSISTLSGFEASLAPRPQPKAGTRHAAGRSSSVQSQRVPKARSVSGSHRRDVSPMFSAQGGSELALDSFPIPERSSMLAPQYHQATKQWSFESGFTAASSQSRLTDTHDGSPPTAGLMPPSRQDKPLRGESSYREMRGRQLARSQSAMGSYPTNIASPSTFMADPRKKAARISAVGGPPGRVGVEMGLWGDDG</sequence>
<reference evidence="2 3" key="1">
    <citation type="journal article" date="2019" name="Mol. Biol. Evol.">
        <title>Blast fungal genomes show frequent chromosomal changes, gene gains and losses, and effector gene turnover.</title>
        <authorList>
            <person name="Gomez Luciano L.B."/>
            <person name="Jason Tsai I."/>
            <person name="Chuma I."/>
            <person name="Tosa Y."/>
            <person name="Chen Y.H."/>
            <person name="Li J.Y."/>
            <person name="Li M.Y."/>
            <person name="Jade Lu M.Y."/>
            <person name="Nakayashiki H."/>
            <person name="Li W.H."/>
        </authorList>
    </citation>
    <scope>NUCLEOTIDE SEQUENCE [LARGE SCALE GENOMIC DNA]</scope>
    <source>
        <strain evidence="2">MZ5-1-6</strain>
    </source>
</reference>
<feature type="region of interest" description="Disordered" evidence="1">
    <location>
        <begin position="910"/>
        <end position="1006"/>
    </location>
</feature>
<feature type="region of interest" description="Disordered" evidence="1">
    <location>
        <begin position="786"/>
        <end position="872"/>
    </location>
</feature>